<evidence type="ECO:0000256" key="10">
    <source>
        <dbReference type="HAMAP-Rule" id="MF_00121"/>
    </source>
</evidence>
<evidence type="ECO:0000256" key="8">
    <source>
        <dbReference type="ARBA" id="ARBA00047380"/>
    </source>
</evidence>
<proteinExistence type="inferred from homology"/>
<feature type="domain" description="Asn/Gln amidotransferase" evidence="11">
    <location>
        <begin position="352"/>
        <end position="507"/>
    </location>
</feature>
<dbReference type="Pfam" id="PF02637">
    <property type="entry name" value="GatB_Yqey"/>
    <property type="match status" value="1"/>
</dbReference>
<protein>
    <recommendedName>
        <fullName evidence="10">Aspartyl/glutamyl-tRNA(Asn/Gln) amidotransferase subunit B</fullName>
        <shortName evidence="10">Asp/Glu-ADT subunit B</shortName>
        <ecNumber evidence="10">6.3.5.-</ecNumber>
    </recommendedName>
</protein>
<dbReference type="AlphaFoldDB" id="A0A2G9ZFG0"/>
<dbReference type="GO" id="GO:0050566">
    <property type="term" value="F:asparaginyl-tRNA synthase (glutamine-hydrolyzing) activity"/>
    <property type="evidence" value="ECO:0007669"/>
    <property type="project" value="RHEA"/>
</dbReference>
<evidence type="ECO:0000259" key="11">
    <source>
        <dbReference type="SMART" id="SM00845"/>
    </source>
</evidence>
<sequence>MKYFPTIGLEIHIELNTQTKMFCCCKNDSNETKPNQNICEVCTAQPGTLPVANETAIKQLLKTAIALNCEVCDFNRFERKNYFYPDLPKGYQISQYALPMARNGFLDIAVSIENSPRNDQSQNQNDEKKANDHFFKAQTKKVRIERIHLEEDTGRLLHESDEYSLVDLNRAGVPLMELVTEPDIHSATEAREFIKELQLLLRYLNVSTADMEKGEMRCEVNISIVGEGSDKLGTKVEIKNLNSIRSVEKSIEYEIKRQSEVLNQGEKVIQETRGFHDAKQITFSQRSKEQAHDYRYFPEPDLLPISFTEDYLLSIKAEVPELPQAKRERFQREFDLSFKEADLYVSQPDLGNYFEKVVSELEKKEQIKLASNYLSTDLQALLKENQGPGLKGSRDRVSVTAENFAEFIGLIASGVISSKMAKELLFEMFQTGAGPSQIIESKGLKQIGNEQEIEKIAQEVIKENQQPANDYKAGKKASLQFLVGRLMAKSDGKANPQLAISVLKDILS</sequence>
<comment type="similarity">
    <text evidence="1 10">Belongs to the GatB/GatE family. GatB subfamily.</text>
</comment>
<evidence type="ECO:0000256" key="1">
    <source>
        <dbReference type="ARBA" id="ARBA00005306"/>
    </source>
</evidence>
<comment type="subunit">
    <text evidence="2 10">Heterotrimer of A, B and C subunits.</text>
</comment>
<dbReference type="EMBL" id="PCSB01000020">
    <property type="protein sequence ID" value="PIP31909.1"/>
    <property type="molecule type" value="Genomic_DNA"/>
</dbReference>
<dbReference type="NCBIfam" id="NF004014">
    <property type="entry name" value="PRK05477.1-4"/>
    <property type="match status" value="1"/>
</dbReference>
<comment type="caution">
    <text evidence="12">The sequence shown here is derived from an EMBL/GenBank/DDBJ whole genome shotgun (WGS) entry which is preliminary data.</text>
</comment>
<dbReference type="GO" id="GO:0006412">
    <property type="term" value="P:translation"/>
    <property type="evidence" value="ECO:0007669"/>
    <property type="project" value="UniProtKB-UniRule"/>
</dbReference>
<dbReference type="InterPro" id="IPR003789">
    <property type="entry name" value="Asn/Gln_tRNA_amidoTrase-B-like"/>
</dbReference>
<dbReference type="InterPro" id="IPR018027">
    <property type="entry name" value="Asn/Gln_amidotransferase"/>
</dbReference>
<keyword evidence="3 10" id="KW-0436">Ligase</keyword>
<evidence type="ECO:0000256" key="9">
    <source>
        <dbReference type="ARBA" id="ARBA00047913"/>
    </source>
</evidence>
<dbReference type="InterPro" id="IPR017958">
    <property type="entry name" value="Gln-tRNA_amidoTrfase_suB_CS"/>
</dbReference>
<dbReference type="Gene3D" id="1.10.10.410">
    <property type="match status" value="1"/>
</dbReference>
<reference evidence="12 13" key="1">
    <citation type="submission" date="2017-09" db="EMBL/GenBank/DDBJ databases">
        <title>Depth-based differentiation of microbial function through sediment-hosted aquifers and enrichment of novel symbionts in the deep terrestrial subsurface.</title>
        <authorList>
            <person name="Probst A.J."/>
            <person name="Ladd B."/>
            <person name="Jarett J.K."/>
            <person name="Geller-Mcgrath D.E."/>
            <person name="Sieber C.M."/>
            <person name="Emerson J.B."/>
            <person name="Anantharaman K."/>
            <person name="Thomas B.C."/>
            <person name="Malmstrom R."/>
            <person name="Stieglmeier M."/>
            <person name="Klingl A."/>
            <person name="Woyke T."/>
            <person name="Ryan C.M."/>
            <person name="Banfield J.F."/>
        </authorList>
    </citation>
    <scope>NUCLEOTIDE SEQUENCE [LARGE SCALE GENOMIC DNA]</scope>
    <source>
        <strain evidence="12">CG23_combo_of_CG06-09_8_20_14_all_37_87_8</strain>
    </source>
</reference>
<dbReference type="Gene3D" id="1.10.150.380">
    <property type="entry name" value="GatB domain, N-terminal subdomain"/>
    <property type="match status" value="1"/>
</dbReference>
<comment type="catalytic activity">
    <reaction evidence="9 10">
        <text>L-glutamyl-tRNA(Gln) + L-glutamine + ATP + H2O = L-glutaminyl-tRNA(Gln) + L-glutamate + ADP + phosphate + H(+)</text>
        <dbReference type="Rhea" id="RHEA:17521"/>
        <dbReference type="Rhea" id="RHEA-COMP:9681"/>
        <dbReference type="Rhea" id="RHEA-COMP:9684"/>
        <dbReference type="ChEBI" id="CHEBI:15377"/>
        <dbReference type="ChEBI" id="CHEBI:15378"/>
        <dbReference type="ChEBI" id="CHEBI:29985"/>
        <dbReference type="ChEBI" id="CHEBI:30616"/>
        <dbReference type="ChEBI" id="CHEBI:43474"/>
        <dbReference type="ChEBI" id="CHEBI:58359"/>
        <dbReference type="ChEBI" id="CHEBI:78520"/>
        <dbReference type="ChEBI" id="CHEBI:78521"/>
        <dbReference type="ChEBI" id="CHEBI:456216"/>
    </reaction>
</comment>
<organism evidence="12 13">
    <name type="scientific">bacterium (Candidatus Gribaldobacteria) CG23_combo_of_CG06-09_8_20_14_all_37_87_8</name>
    <dbReference type="NCBI Taxonomy" id="2014278"/>
    <lineage>
        <taxon>Bacteria</taxon>
        <taxon>Candidatus Gribaldobacteria</taxon>
    </lineage>
</organism>
<evidence type="ECO:0000256" key="5">
    <source>
        <dbReference type="ARBA" id="ARBA00022840"/>
    </source>
</evidence>
<dbReference type="InterPro" id="IPR023168">
    <property type="entry name" value="GatB_Yqey_C_2"/>
</dbReference>
<evidence type="ECO:0000256" key="3">
    <source>
        <dbReference type="ARBA" id="ARBA00022598"/>
    </source>
</evidence>
<gene>
    <name evidence="10" type="primary">gatB</name>
    <name evidence="12" type="ORF">COX24_00995</name>
</gene>
<dbReference type="InterPro" id="IPR017959">
    <property type="entry name" value="Asn/Gln-tRNA_amidoTrfase_suB/E"/>
</dbReference>
<dbReference type="InterPro" id="IPR042114">
    <property type="entry name" value="GatB_C_1"/>
</dbReference>
<dbReference type="Pfam" id="PF02934">
    <property type="entry name" value="GatB_N"/>
    <property type="match status" value="1"/>
</dbReference>
<keyword evidence="6 10" id="KW-0648">Protein biosynthesis</keyword>
<dbReference type="NCBIfam" id="NF004012">
    <property type="entry name" value="PRK05477.1-2"/>
    <property type="match status" value="1"/>
</dbReference>
<dbReference type="InterPro" id="IPR004413">
    <property type="entry name" value="GatB"/>
</dbReference>
<dbReference type="PROSITE" id="PS01234">
    <property type="entry name" value="GATB"/>
    <property type="match status" value="1"/>
</dbReference>
<accession>A0A2G9ZFG0</accession>
<name>A0A2G9ZFG0_9BACT</name>
<evidence type="ECO:0000313" key="13">
    <source>
        <dbReference type="Proteomes" id="UP000230447"/>
    </source>
</evidence>
<keyword evidence="12" id="KW-0808">Transferase</keyword>
<dbReference type="GO" id="GO:0005524">
    <property type="term" value="F:ATP binding"/>
    <property type="evidence" value="ECO:0007669"/>
    <property type="project" value="UniProtKB-KW"/>
</dbReference>
<dbReference type="EC" id="6.3.5.-" evidence="10"/>
<dbReference type="PANTHER" id="PTHR11659">
    <property type="entry name" value="GLUTAMYL-TRNA GLN AMIDOTRANSFERASE SUBUNIT B MITOCHONDRIAL AND PROKARYOTIC PET112-RELATED"/>
    <property type="match status" value="1"/>
</dbReference>
<evidence type="ECO:0000313" key="12">
    <source>
        <dbReference type="EMBL" id="PIP31909.1"/>
    </source>
</evidence>
<keyword evidence="5 10" id="KW-0067">ATP-binding</keyword>
<evidence type="ECO:0000256" key="4">
    <source>
        <dbReference type="ARBA" id="ARBA00022741"/>
    </source>
</evidence>
<evidence type="ECO:0000256" key="2">
    <source>
        <dbReference type="ARBA" id="ARBA00011123"/>
    </source>
</evidence>
<keyword evidence="4 10" id="KW-0547">Nucleotide-binding</keyword>
<dbReference type="Proteomes" id="UP000230447">
    <property type="component" value="Unassembled WGS sequence"/>
</dbReference>
<evidence type="ECO:0000256" key="6">
    <source>
        <dbReference type="ARBA" id="ARBA00022917"/>
    </source>
</evidence>
<comment type="catalytic activity">
    <reaction evidence="8 10">
        <text>L-aspartyl-tRNA(Asn) + L-glutamine + ATP + H2O = L-asparaginyl-tRNA(Asn) + L-glutamate + ADP + phosphate + 2 H(+)</text>
        <dbReference type="Rhea" id="RHEA:14513"/>
        <dbReference type="Rhea" id="RHEA-COMP:9674"/>
        <dbReference type="Rhea" id="RHEA-COMP:9677"/>
        <dbReference type="ChEBI" id="CHEBI:15377"/>
        <dbReference type="ChEBI" id="CHEBI:15378"/>
        <dbReference type="ChEBI" id="CHEBI:29985"/>
        <dbReference type="ChEBI" id="CHEBI:30616"/>
        <dbReference type="ChEBI" id="CHEBI:43474"/>
        <dbReference type="ChEBI" id="CHEBI:58359"/>
        <dbReference type="ChEBI" id="CHEBI:78515"/>
        <dbReference type="ChEBI" id="CHEBI:78516"/>
        <dbReference type="ChEBI" id="CHEBI:456216"/>
    </reaction>
</comment>
<dbReference type="GO" id="GO:0050567">
    <property type="term" value="F:glutaminyl-tRNA synthase (glutamine-hydrolyzing) activity"/>
    <property type="evidence" value="ECO:0007669"/>
    <property type="project" value="UniProtKB-UniRule"/>
</dbReference>
<evidence type="ECO:0000256" key="7">
    <source>
        <dbReference type="ARBA" id="ARBA00024799"/>
    </source>
</evidence>
<dbReference type="HAMAP" id="MF_00121">
    <property type="entry name" value="GatB"/>
    <property type="match status" value="1"/>
</dbReference>
<dbReference type="SMART" id="SM00845">
    <property type="entry name" value="GatB_Yqey"/>
    <property type="match status" value="1"/>
</dbReference>
<dbReference type="SUPFAM" id="SSF55931">
    <property type="entry name" value="Glutamine synthetase/guanido kinase"/>
    <property type="match status" value="1"/>
</dbReference>
<comment type="function">
    <text evidence="7 10">Allows the formation of correctly charged Asn-tRNA(Asn) or Gln-tRNA(Gln) through the transamidation of misacylated Asp-tRNA(Asn) or Glu-tRNA(Gln) in organisms which lack either or both of asparaginyl-tRNA or glutaminyl-tRNA synthetases. The reaction takes place in the presence of glutamine and ATP through an activated phospho-Asp-tRNA(Asn) or phospho-Glu-tRNA(Gln).</text>
</comment>
<dbReference type="SUPFAM" id="SSF89095">
    <property type="entry name" value="GatB/YqeY motif"/>
    <property type="match status" value="1"/>
</dbReference>
<dbReference type="GO" id="GO:0016740">
    <property type="term" value="F:transferase activity"/>
    <property type="evidence" value="ECO:0007669"/>
    <property type="project" value="UniProtKB-KW"/>
</dbReference>
<dbReference type="InterPro" id="IPR006075">
    <property type="entry name" value="Asn/Gln-tRNA_Trfase_suB/E_cat"/>
</dbReference>
<dbReference type="InterPro" id="IPR014746">
    <property type="entry name" value="Gln_synth/guanido_kin_cat_dom"/>
</dbReference>
<dbReference type="NCBIfam" id="TIGR00133">
    <property type="entry name" value="gatB"/>
    <property type="match status" value="1"/>
</dbReference>